<dbReference type="PANTHER" id="PTHR22904">
    <property type="entry name" value="TPR REPEAT CONTAINING PROTEIN"/>
    <property type="match status" value="1"/>
</dbReference>
<organism evidence="8 9">
    <name type="scientific">Catenaria anguillulae PL171</name>
    <dbReference type="NCBI Taxonomy" id="765915"/>
    <lineage>
        <taxon>Eukaryota</taxon>
        <taxon>Fungi</taxon>
        <taxon>Fungi incertae sedis</taxon>
        <taxon>Blastocladiomycota</taxon>
        <taxon>Blastocladiomycetes</taxon>
        <taxon>Blastocladiales</taxon>
        <taxon>Catenariaceae</taxon>
        <taxon>Catenaria</taxon>
    </lineage>
</organism>
<evidence type="ECO:0000256" key="5">
    <source>
        <dbReference type="PROSITE-ProRule" id="PRU00339"/>
    </source>
</evidence>
<dbReference type="GO" id="GO:0051879">
    <property type="term" value="F:Hsp90 protein binding"/>
    <property type="evidence" value="ECO:0007669"/>
    <property type="project" value="TreeGrafter"/>
</dbReference>
<proteinExistence type="predicted"/>
<evidence type="ECO:0000313" key="9">
    <source>
        <dbReference type="Proteomes" id="UP000193411"/>
    </source>
</evidence>
<dbReference type="GO" id="GO:0005737">
    <property type="term" value="C:cytoplasm"/>
    <property type="evidence" value="ECO:0007669"/>
    <property type="project" value="UniProtKB-SubCell"/>
</dbReference>
<sequence>MSSADQLKALGNKAFTSGQFDEAIKHFTAAIAKDPSNHVLYSNRSASYASLKQFDLARADAEKTVTIKPDWAKGYSRLGAAHHGAGNLDAALDAYTKGLEIEPTNALLQKGAEDVKQALEASAKDPFAQLLNDGIWAKIGGNPKLAPLLADPDFCNKIKMLIANPSGAMNMMQDQKIMMCLLTLMGVTMTNSADEAADIVNQAEARQSRSRSASPKRNRSPSPKSRSAPTHDDEPEVMEMDAEEQEREQQRTRMLAEKQLGNDAYKKRDFTTALKHYQAAWELSNEQEVPILTNMAAVYFEQQEFQKCIESCEKAVEVGRELRADFKIIARALQRIGNAHVKLGDLEQAIKFYNKSLMEHRTPDTLQRLRDTEKALEQQTKASYHNPKLSDEARERGNALFKEQKFAEAVKEYTEAIKRNESDPRAYSNRATCYHKLGALPDAIKDCDAAVARDPKFVKAYLRKAAVLQMTKDHTKCLETLEAASKADGDRKHEAEIQVAIQKCYAAMYNMSGDDNEGMSKEERAKKAMQDPEVQAILADPVMQQMLQQMQQDPGAAREHMKNPIVAQKIRKLVSAGVLGAR</sequence>
<protein>
    <submittedName>
        <fullName evidence="8">Stress-induced protein sti1-like protein</fullName>
    </submittedName>
</protein>
<evidence type="ECO:0000256" key="3">
    <source>
        <dbReference type="ARBA" id="ARBA00022737"/>
    </source>
</evidence>
<dbReference type="SMART" id="SM00028">
    <property type="entry name" value="TPR"/>
    <property type="match status" value="9"/>
</dbReference>
<keyword evidence="2" id="KW-0963">Cytoplasm</keyword>
<feature type="region of interest" description="Disordered" evidence="6">
    <location>
        <begin position="202"/>
        <end position="251"/>
    </location>
</feature>
<dbReference type="PROSITE" id="PS50005">
    <property type="entry name" value="TPR"/>
    <property type="match status" value="4"/>
</dbReference>
<dbReference type="Proteomes" id="UP000193411">
    <property type="component" value="Unassembled WGS sequence"/>
</dbReference>
<dbReference type="Pfam" id="PF17830">
    <property type="entry name" value="STI1-HOP_DP"/>
    <property type="match status" value="2"/>
</dbReference>
<keyword evidence="3" id="KW-0677">Repeat</keyword>
<feature type="repeat" description="TPR" evidence="5">
    <location>
        <begin position="4"/>
        <end position="37"/>
    </location>
</feature>
<evidence type="ECO:0000256" key="4">
    <source>
        <dbReference type="ARBA" id="ARBA00022803"/>
    </source>
</evidence>
<dbReference type="InterPro" id="IPR041243">
    <property type="entry name" value="STI1/HOP_DP"/>
</dbReference>
<name>A0A1Y2I6V1_9FUNG</name>
<feature type="compositionally biased region" description="Low complexity" evidence="6">
    <location>
        <begin position="202"/>
        <end position="213"/>
    </location>
</feature>
<dbReference type="FunFam" id="1.25.40.10:FF:000020">
    <property type="entry name" value="Stress-induced phosphoprotein 1"/>
    <property type="match status" value="1"/>
</dbReference>
<accession>A0A1Y2I6V1</accession>
<dbReference type="AlphaFoldDB" id="A0A1Y2I6V1"/>
<evidence type="ECO:0000259" key="7">
    <source>
        <dbReference type="SMART" id="SM00727"/>
    </source>
</evidence>
<evidence type="ECO:0000256" key="1">
    <source>
        <dbReference type="ARBA" id="ARBA00004496"/>
    </source>
</evidence>
<feature type="domain" description="STI1" evidence="7">
    <location>
        <begin position="132"/>
        <end position="171"/>
    </location>
</feature>
<keyword evidence="4 5" id="KW-0802">TPR repeat</keyword>
<comment type="subcellular location">
    <subcellularLocation>
        <location evidence="1">Cytoplasm</location>
    </subcellularLocation>
</comment>
<comment type="caution">
    <text evidence="8">The sequence shown here is derived from an EMBL/GenBank/DDBJ whole genome shotgun (WGS) entry which is preliminary data.</text>
</comment>
<dbReference type="FunFam" id="1.10.260.100:FF:000002">
    <property type="entry name" value="Stress-induced-phosphoprotein 1 (Hsp70/Hsp90-organizing)"/>
    <property type="match status" value="1"/>
</dbReference>
<feature type="domain" description="STI1" evidence="7">
    <location>
        <begin position="531"/>
        <end position="570"/>
    </location>
</feature>
<evidence type="ECO:0000313" key="8">
    <source>
        <dbReference type="EMBL" id="ORZ41741.1"/>
    </source>
</evidence>
<dbReference type="FunFam" id="1.25.40.10:FF:000010">
    <property type="entry name" value="Stress-induced phosphoprotein 1"/>
    <property type="match status" value="1"/>
</dbReference>
<dbReference type="InterPro" id="IPR019734">
    <property type="entry name" value="TPR_rpt"/>
</dbReference>
<dbReference type="SUPFAM" id="SSF48452">
    <property type="entry name" value="TPR-like"/>
    <property type="match status" value="3"/>
</dbReference>
<dbReference type="Gene3D" id="1.25.40.10">
    <property type="entry name" value="Tetratricopeptide repeat domain"/>
    <property type="match status" value="3"/>
</dbReference>
<dbReference type="Gene3D" id="1.10.260.100">
    <property type="match status" value="2"/>
</dbReference>
<dbReference type="PANTHER" id="PTHR22904:SF523">
    <property type="entry name" value="STRESS-INDUCED-PHOSPHOPROTEIN 1"/>
    <property type="match status" value="1"/>
</dbReference>
<dbReference type="InterPro" id="IPR011990">
    <property type="entry name" value="TPR-like_helical_dom_sf"/>
</dbReference>
<dbReference type="OrthoDB" id="2423701at2759"/>
<dbReference type="Pfam" id="PF13432">
    <property type="entry name" value="TPR_16"/>
    <property type="match status" value="2"/>
</dbReference>
<dbReference type="EMBL" id="MCFL01000001">
    <property type="protein sequence ID" value="ORZ41741.1"/>
    <property type="molecule type" value="Genomic_DNA"/>
</dbReference>
<dbReference type="SMART" id="SM00727">
    <property type="entry name" value="STI1"/>
    <property type="match status" value="2"/>
</dbReference>
<evidence type="ECO:0000256" key="2">
    <source>
        <dbReference type="ARBA" id="ARBA00022490"/>
    </source>
</evidence>
<feature type="repeat" description="TPR" evidence="5">
    <location>
        <begin position="330"/>
        <end position="363"/>
    </location>
</feature>
<dbReference type="Pfam" id="PF00515">
    <property type="entry name" value="TPR_1"/>
    <property type="match status" value="1"/>
</dbReference>
<dbReference type="InterPro" id="IPR006636">
    <property type="entry name" value="STI1_HS-bd"/>
</dbReference>
<feature type="repeat" description="TPR" evidence="5">
    <location>
        <begin position="390"/>
        <end position="423"/>
    </location>
</feature>
<dbReference type="STRING" id="765915.A0A1Y2I6V1"/>
<feature type="compositionally biased region" description="Acidic residues" evidence="6">
    <location>
        <begin position="233"/>
        <end position="246"/>
    </location>
</feature>
<feature type="repeat" description="TPR" evidence="5">
    <location>
        <begin position="72"/>
        <end position="105"/>
    </location>
</feature>
<reference evidence="8 9" key="1">
    <citation type="submission" date="2016-07" db="EMBL/GenBank/DDBJ databases">
        <title>Pervasive Adenine N6-methylation of Active Genes in Fungi.</title>
        <authorList>
            <consortium name="DOE Joint Genome Institute"/>
            <person name="Mondo S.J."/>
            <person name="Dannebaum R.O."/>
            <person name="Kuo R.C."/>
            <person name="Labutti K."/>
            <person name="Haridas S."/>
            <person name="Kuo A."/>
            <person name="Salamov A."/>
            <person name="Ahrendt S.R."/>
            <person name="Lipzen A."/>
            <person name="Sullivan W."/>
            <person name="Andreopoulos W.B."/>
            <person name="Clum A."/>
            <person name="Lindquist E."/>
            <person name="Daum C."/>
            <person name="Ramamoorthy G.K."/>
            <person name="Gryganskyi A."/>
            <person name="Culley D."/>
            <person name="Magnuson J.K."/>
            <person name="James T.Y."/>
            <person name="O'Malley M.A."/>
            <person name="Stajich J.E."/>
            <person name="Spatafora J.W."/>
            <person name="Visel A."/>
            <person name="Grigoriev I.V."/>
        </authorList>
    </citation>
    <scope>NUCLEOTIDE SEQUENCE [LARGE SCALE GENOMIC DNA]</scope>
    <source>
        <strain evidence="8 9">PL171</strain>
    </source>
</reference>
<evidence type="ECO:0000256" key="6">
    <source>
        <dbReference type="SAM" id="MobiDB-lite"/>
    </source>
</evidence>
<gene>
    <name evidence="8" type="ORF">BCR44DRAFT_1478872</name>
</gene>
<keyword evidence="9" id="KW-1185">Reference proteome</keyword>
<dbReference type="Pfam" id="PF13424">
    <property type="entry name" value="TPR_12"/>
    <property type="match status" value="1"/>
</dbReference>